<reference evidence="7" key="2">
    <citation type="submission" date="2021-01" db="EMBL/GenBank/DDBJ databases">
        <authorList>
            <person name="Schikora-Tamarit M.A."/>
        </authorList>
    </citation>
    <scope>NUCLEOTIDE SEQUENCE</scope>
    <source>
        <strain evidence="7">CBS2887</strain>
    </source>
</reference>
<evidence type="ECO:0000256" key="5">
    <source>
        <dbReference type="SAM" id="MobiDB-lite"/>
    </source>
</evidence>
<reference evidence="7" key="1">
    <citation type="journal article" date="2021" name="Open Biol.">
        <title>Shared evolutionary footprints suggest mitochondrial oxidative damage underlies multiple complex I losses in fungi.</title>
        <authorList>
            <person name="Schikora-Tamarit M.A."/>
            <person name="Marcet-Houben M."/>
            <person name="Nosek J."/>
            <person name="Gabaldon T."/>
        </authorList>
    </citation>
    <scope>NUCLEOTIDE SEQUENCE</scope>
    <source>
        <strain evidence="7">CBS2887</strain>
    </source>
</reference>
<dbReference type="SUPFAM" id="SSF52540">
    <property type="entry name" value="P-loop containing nucleoside triphosphate hydrolases"/>
    <property type="match status" value="1"/>
</dbReference>
<dbReference type="Gene3D" id="3.40.50.300">
    <property type="entry name" value="P-loop containing nucleotide triphosphate hydrolases"/>
    <property type="match status" value="1"/>
</dbReference>
<keyword evidence="3 4" id="KW-0342">GTP-binding</keyword>
<sequence length="482" mass="55070">MTNVSPYSKELHQAIQSYEELKTSQSKNAAPQNKDSFTEGFKVGIGGLPLQKEKTIAKQGASFNLLLVGQSGLGKTTFVNTLFGTSLLPNIWHNVEEVKPNVKFDKTTRITAHKVHLTENGFDLDFTVVDTPGFCDFIDNQFAYLPITEYIDEQLRLYMFQEEQPDRKKLVDNRVHACLYFINPTSKGLSPVDVEALKNISNRVNLIPVIAKSDTLTANELNEVKVLVKQIIDGQNIKICEFIEDQDVKDNILKDIPYALIGSESQVLKGNGNYSVRGRKYSWGIAEVENPQHCDFIKLRDVLMSNNMIDLISTTEKYYESCRVKLITTRFKKAKEQDDQNLSPEYADSNLDFDDPDKNGVDNVLKVLSKFNKPRVDDLVIEWSPLFIQKQFVQKKRLHEVVAFEEKKFKDWKRALFSKQTSFNDEIEQLHDQIKSIQATISKLKSHSHTPPQHSDESDEKIDVPSLEEDHLPIHEEIESAC</sequence>
<feature type="domain" description="Septin-type G" evidence="6">
    <location>
        <begin position="59"/>
        <end position="329"/>
    </location>
</feature>
<dbReference type="PROSITE" id="PS51719">
    <property type="entry name" value="G_SEPTIN"/>
    <property type="match status" value="1"/>
</dbReference>
<dbReference type="PIRSF" id="PIRSF006698">
    <property type="entry name" value="Septin"/>
    <property type="match status" value="1"/>
</dbReference>
<dbReference type="EMBL" id="JAEUBG010004856">
    <property type="protein sequence ID" value="KAH3679786.1"/>
    <property type="molecule type" value="Genomic_DNA"/>
</dbReference>
<proteinExistence type="inferred from homology"/>
<feature type="region of interest" description="Disordered" evidence="5">
    <location>
        <begin position="443"/>
        <end position="471"/>
    </location>
</feature>
<dbReference type="OrthoDB" id="416553at2759"/>
<comment type="similarity">
    <text evidence="4">Belongs to the TRAFAC class TrmE-Era-EngA-EngB-Septin-like GTPase superfamily. Septin GTPase family.</text>
</comment>
<dbReference type="InterPro" id="IPR016491">
    <property type="entry name" value="Septin"/>
</dbReference>
<dbReference type="AlphaFoldDB" id="A0A9P8TI80"/>
<dbReference type="CDD" id="cd01850">
    <property type="entry name" value="CDC_Septin"/>
    <property type="match status" value="1"/>
</dbReference>
<evidence type="ECO:0000259" key="6">
    <source>
        <dbReference type="PROSITE" id="PS51719"/>
    </source>
</evidence>
<dbReference type="InterPro" id="IPR027417">
    <property type="entry name" value="P-loop_NTPase"/>
</dbReference>
<dbReference type="Proteomes" id="UP000774326">
    <property type="component" value="Unassembled WGS sequence"/>
</dbReference>
<comment type="subcellular location">
    <subcellularLocation>
        <location evidence="1">Bud neck</location>
    </subcellularLocation>
</comment>
<evidence type="ECO:0000256" key="1">
    <source>
        <dbReference type="ARBA" id="ARBA00004266"/>
    </source>
</evidence>
<dbReference type="PANTHER" id="PTHR18884">
    <property type="entry name" value="SEPTIN"/>
    <property type="match status" value="1"/>
</dbReference>
<evidence type="ECO:0000256" key="4">
    <source>
        <dbReference type="RuleBase" id="RU004560"/>
    </source>
</evidence>
<keyword evidence="8" id="KW-1185">Reference proteome</keyword>
<dbReference type="GO" id="GO:0031105">
    <property type="term" value="C:septin complex"/>
    <property type="evidence" value="ECO:0007669"/>
    <property type="project" value="UniProtKB-ARBA"/>
</dbReference>
<dbReference type="GO" id="GO:0005525">
    <property type="term" value="F:GTP binding"/>
    <property type="evidence" value="ECO:0007669"/>
    <property type="project" value="UniProtKB-KW"/>
</dbReference>
<accession>A0A9P8TI80</accession>
<evidence type="ECO:0000256" key="3">
    <source>
        <dbReference type="ARBA" id="ARBA00023134"/>
    </source>
</evidence>
<dbReference type="GO" id="GO:0005935">
    <property type="term" value="C:cellular bud neck"/>
    <property type="evidence" value="ECO:0007669"/>
    <property type="project" value="UniProtKB-SubCell"/>
</dbReference>
<protein>
    <recommendedName>
        <fullName evidence="6">Septin-type G domain-containing protein</fullName>
    </recommendedName>
</protein>
<gene>
    <name evidence="7" type="ORF">WICPIJ_008520</name>
</gene>
<feature type="compositionally biased region" description="Polar residues" evidence="5">
    <location>
        <begin position="443"/>
        <end position="453"/>
    </location>
</feature>
<name>A0A9P8TI80_WICPI</name>
<dbReference type="InterPro" id="IPR030379">
    <property type="entry name" value="G_SEPTIN_dom"/>
</dbReference>
<keyword evidence="2 4" id="KW-0547">Nucleotide-binding</keyword>
<dbReference type="Pfam" id="PF00735">
    <property type="entry name" value="Septin"/>
    <property type="match status" value="1"/>
</dbReference>
<evidence type="ECO:0000313" key="8">
    <source>
        <dbReference type="Proteomes" id="UP000774326"/>
    </source>
</evidence>
<organism evidence="7 8">
    <name type="scientific">Wickerhamomyces pijperi</name>
    <name type="common">Yeast</name>
    <name type="synonym">Pichia pijperi</name>
    <dbReference type="NCBI Taxonomy" id="599730"/>
    <lineage>
        <taxon>Eukaryota</taxon>
        <taxon>Fungi</taxon>
        <taxon>Dikarya</taxon>
        <taxon>Ascomycota</taxon>
        <taxon>Saccharomycotina</taxon>
        <taxon>Saccharomycetes</taxon>
        <taxon>Phaffomycetales</taxon>
        <taxon>Wickerhamomycetaceae</taxon>
        <taxon>Wickerhamomyces</taxon>
    </lineage>
</organism>
<evidence type="ECO:0000256" key="2">
    <source>
        <dbReference type="ARBA" id="ARBA00022741"/>
    </source>
</evidence>
<evidence type="ECO:0000313" key="7">
    <source>
        <dbReference type="EMBL" id="KAH3679786.1"/>
    </source>
</evidence>
<comment type="caution">
    <text evidence="7">The sequence shown here is derived from an EMBL/GenBank/DDBJ whole genome shotgun (WGS) entry which is preliminary data.</text>
</comment>